<dbReference type="AlphaFoldDB" id="A0A9N9B9L0"/>
<evidence type="ECO:0000256" key="1">
    <source>
        <dbReference type="ARBA" id="ARBA00004141"/>
    </source>
</evidence>
<keyword evidence="10" id="KW-1185">Reference proteome</keyword>
<accession>A0A9N9B9L0</accession>
<dbReference type="PANTHER" id="PTHR11537:SF254">
    <property type="entry name" value="POTASSIUM VOLTAGE-GATED CHANNEL PROTEIN SHAB"/>
    <property type="match status" value="1"/>
</dbReference>
<dbReference type="InterPro" id="IPR003131">
    <property type="entry name" value="T1-type_BTB"/>
</dbReference>
<dbReference type="GO" id="GO:0001508">
    <property type="term" value="P:action potential"/>
    <property type="evidence" value="ECO:0007669"/>
    <property type="project" value="TreeGrafter"/>
</dbReference>
<evidence type="ECO:0000256" key="7">
    <source>
        <dbReference type="ARBA" id="ARBA00023303"/>
    </source>
</evidence>
<dbReference type="EMBL" id="CAJVPL010001196">
    <property type="protein sequence ID" value="CAG8558167.1"/>
    <property type="molecule type" value="Genomic_DNA"/>
</dbReference>
<protein>
    <submittedName>
        <fullName evidence="9">7804_t:CDS:1</fullName>
    </submittedName>
</protein>
<keyword evidence="2" id="KW-0813">Transport</keyword>
<dbReference type="Pfam" id="PF02214">
    <property type="entry name" value="BTB_2"/>
    <property type="match status" value="1"/>
</dbReference>
<name>A0A9N9B9L0_9GLOM</name>
<dbReference type="InterPro" id="IPR011333">
    <property type="entry name" value="SKP1/BTB/POZ_sf"/>
</dbReference>
<dbReference type="Proteomes" id="UP000789831">
    <property type="component" value="Unassembled WGS sequence"/>
</dbReference>
<organism evidence="9 10">
    <name type="scientific">Ambispora gerdemannii</name>
    <dbReference type="NCBI Taxonomy" id="144530"/>
    <lineage>
        <taxon>Eukaryota</taxon>
        <taxon>Fungi</taxon>
        <taxon>Fungi incertae sedis</taxon>
        <taxon>Mucoromycota</taxon>
        <taxon>Glomeromycotina</taxon>
        <taxon>Glomeromycetes</taxon>
        <taxon>Archaeosporales</taxon>
        <taxon>Ambisporaceae</taxon>
        <taxon>Ambispora</taxon>
    </lineage>
</organism>
<dbReference type="PANTHER" id="PTHR11537">
    <property type="entry name" value="VOLTAGE-GATED POTASSIUM CHANNEL"/>
    <property type="match status" value="1"/>
</dbReference>
<dbReference type="InterPro" id="IPR028325">
    <property type="entry name" value="VG_K_chnl"/>
</dbReference>
<dbReference type="Gene3D" id="3.30.710.10">
    <property type="entry name" value="Potassium Channel Kv1.1, Chain A"/>
    <property type="match status" value="1"/>
</dbReference>
<evidence type="ECO:0000256" key="3">
    <source>
        <dbReference type="ARBA" id="ARBA00022692"/>
    </source>
</evidence>
<evidence type="ECO:0000256" key="2">
    <source>
        <dbReference type="ARBA" id="ARBA00022448"/>
    </source>
</evidence>
<evidence type="ECO:0000259" key="8">
    <source>
        <dbReference type="SMART" id="SM00225"/>
    </source>
</evidence>
<dbReference type="GO" id="GO:0051260">
    <property type="term" value="P:protein homooligomerization"/>
    <property type="evidence" value="ECO:0007669"/>
    <property type="project" value="InterPro"/>
</dbReference>
<dbReference type="OrthoDB" id="10025005at2759"/>
<keyword evidence="6" id="KW-0472">Membrane</keyword>
<gene>
    <name evidence="9" type="ORF">AGERDE_LOCUS7018</name>
</gene>
<evidence type="ECO:0000256" key="4">
    <source>
        <dbReference type="ARBA" id="ARBA00022989"/>
    </source>
</evidence>
<keyword evidence="7" id="KW-0407">Ion channel</keyword>
<sequence length="235" mass="27627">MSKEEKIILNVGGVKYETYKSTFTAYPDTLLGTMFQEHNSSMLHPANGNEYFFDRNGKAFHYIMEFYRTGKFLYISELKDGTTRDEIQAEFDFFQINILKSKRDEFLEESQRCEANAYNILAQELDSLVTKIVGFIIWNIERGYSAELEFTFYSGKLNVKPSSVFNFRSFEKTGYLLVDNYKNEIQKFLTFRFPSAKIAISKGLEEYWILSIKQYFKKNETIKRSVLLSTTHEEL</sequence>
<evidence type="ECO:0000256" key="6">
    <source>
        <dbReference type="ARBA" id="ARBA00023136"/>
    </source>
</evidence>
<dbReference type="GO" id="GO:0005249">
    <property type="term" value="F:voltage-gated potassium channel activity"/>
    <property type="evidence" value="ECO:0007669"/>
    <property type="project" value="InterPro"/>
</dbReference>
<dbReference type="GO" id="GO:0008076">
    <property type="term" value="C:voltage-gated potassium channel complex"/>
    <property type="evidence" value="ECO:0007669"/>
    <property type="project" value="InterPro"/>
</dbReference>
<evidence type="ECO:0000313" key="10">
    <source>
        <dbReference type="Proteomes" id="UP000789831"/>
    </source>
</evidence>
<keyword evidence="5" id="KW-0406">Ion transport</keyword>
<dbReference type="SUPFAM" id="SSF54695">
    <property type="entry name" value="POZ domain"/>
    <property type="match status" value="1"/>
</dbReference>
<proteinExistence type="predicted"/>
<evidence type="ECO:0000313" key="9">
    <source>
        <dbReference type="EMBL" id="CAG8558167.1"/>
    </source>
</evidence>
<keyword evidence="4" id="KW-1133">Transmembrane helix</keyword>
<dbReference type="SMART" id="SM00225">
    <property type="entry name" value="BTB"/>
    <property type="match status" value="1"/>
</dbReference>
<comment type="caution">
    <text evidence="9">The sequence shown here is derived from an EMBL/GenBank/DDBJ whole genome shotgun (WGS) entry which is preliminary data.</text>
</comment>
<comment type="subcellular location">
    <subcellularLocation>
        <location evidence="1">Membrane</location>
        <topology evidence="1">Multi-pass membrane protein</topology>
    </subcellularLocation>
</comment>
<keyword evidence="3" id="KW-0812">Transmembrane</keyword>
<dbReference type="InterPro" id="IPR000210">
    <property type="entry name" value="BTB/POZ_dom"/>
</dbReference>
<reference evidence="9" key="1">
    <citation type="submission" date="2021-06" db="EMBL/GenBank/DDBJ databases">
        <authorList>
            <person name="Kallberg Y."/>
            <person name="Tangrot J."/>
            <person name="Rosling A."/>
        </authorList>
    </citation>
    <scope>NUCLEOTIDE SEQUENCE</scope>
    <source>
        <strain evidence="9">MT106</strain>
    </source>
</reference>
<feature type="domain" description="BTB" evidence="8">
    <location>
        <begin position="5"/>
        <end position="111"/>
    </location>
</feature>
<evidence type="ECO:0000256" key="5">
    <source>
        <dbReference type="ARBA" id="ARBA00023065"/>
    </source>
</evidence>